<protein>
    <recommendedName>
        <fullName evidence="3">Cellobiose phosphorylase</fullName>
    </recommendedName>
</protein>
<name>A0A2S4N818_9FLAO</name>
<accession>A0A2S4N818</accession>
<dbReference type="AlphaFoldDB" id="A0A2S4N818"/>
<gene>
    <name evidence="1" type="ORF">Q361_10735</name>
</gene>
<organism evidence="1 2">
    <name type="scientific">Flavobacterium croceum DSM 17960</name>
    <dbReference type="NCBI Taxonomy" id="1121886"/>
    <lineage>
        <taxon>Bacteria</taxon>
        <taxon>Pseudomonadati</taxon>
        <taxon>Bacteroidota</taxon>
        <taxon>Flavobacteriia</taxon>
        <taxon>Flavobacteriales</taxon>
        <taxon>Flavobacteriaceae</taxon>
        <taxon>Flavobacterium</taxon>
    </lineage>
</organism>
<sequence length="1149" mass="132419">MIPVKENKATTLEIKNFDGIPFYQITNHDKMPAFFMTILSPSNHWMFISSNGALSAGRKNADYALFPYYTEDKITESVENTGCKTIIKGIYNQESFIWEPFSTNQQTTFSICRNLYKSVYGNQIIFEEINETLQITFRYQWSNTEQFGFVRKATLDNWSTKTYDLVVLDGLQNILPAGVGSDLQNLYSNLVDAYKSSELVEEVSLGIYALSAVIVDRAEPSEALKANTIWSFGLENSKILLSVNQLEHFRTNQNIYTENENKGGKGAYFLVKNIQIKTETKEWFIVANVNQNQSKVVKLSNELKNPYQVINAVLTDIKNNTNSLINLVNTADGIQKTGDFLKDSRHFANVVFNCMRGGVFDKNYQITKDDFVAYLQNANPKLAAHFKQNYYNQLPENFSKDILEELDLSTNNIDFKRFAKEYLPLYFSRRHGDPSRPWNKFSINTQNELDGSKILDYQGNWRDIFQNWEALAYAYPDFVENMIYKFLNASTFEGYNPYRVTKDGFDWEIIEPDDPWAYIGYWGDHQIIYLLKFLEFIENYNPNALQNLFTQESFVYANVPYKIKRYADIVKNPKDTIEFDYKLDEKLQHNKLEFGADALLLQNEKHQIHQVNFIEKILATILSKLSNFIPEAGVWMNTQRPEWNDANNALVGNGVSVVTLCYLRRFVVFFLEILEKSTLEEIKVSQELIDFYKSTRKIFEDNQHLLANKISDTDRKLIVDALGETASSYRWHIYEHGFWGAKRSISLSGLKRFCTVALDFINHTIQANEREDKLYHAYNLASFSNTKISISYLNEMLEGQVAVLSSKFLNAQQALHVLDALRNSNLCRKDQNSYILYPNKKLPSFLTKNTFSKEDIKDSLLVKELLAIGNLEIIEEDVLGKLHFNANFKNASNLKEALYRLDTSTFSCTEKEIVKVLDLYEQIFNHKAFTGRSGTFYGYEGLGSIYWHMVSKLMLATQECVKDAYVNQADTSIQKQLINHYYQIAEGIGVHKSPTLYGAFPTDPYSHTPATKGAQQPGMTGQVKEDIICRWGELGVNISNGTLLFNPFFLSREEFLKTAETYSYYTVNNQLQKINVENQTVAFTFCQTPVIYKISDTNSLEIILNSGEKSKQEHFELPKDVSAEIFKRTGKVKAIYVFINEEQLLNNYK</sequence>
<dbReference type="RefSeq" id="WP_103725917.1">
    <property type="nucleotide sequence ID" value="NZ_PQNY01000007.1"/>
</dbReference>
<evidence type="ECO:0000313" key="1">
    <source>
        <dbReference type="EMBL" id="POS01845.1"/>
    </source>
</evidence>
<dbReference type="OrthoDB" id="219241at2"/>
<evidence type="ECO:0000313" key="2">
    <source>
        <dbReference type="Proteomes" id="UP000237056"/>
    </source>
</evidence>
<dbReference type="Proteomes" id="UP000237056">
    <property type="component" value="Unassembled WGS sequence"/>
</dbReference>
<evidence type="ECO:0008006" key="3">
    <source>
        <dbReference type="Google" id="ProtNLM"/>
    </source>
</evidence>
<proteinExistence type="predicted"/>
<reference evidence="1 2" key="1">
    <citation type="submission" date="2018-01" db="EMBL/GenBank/DDBJ databases">
        <title>Genomic Encyclopedia of Type Strains, Phase I: the one thousand microbial genomes (KMG-I) project.</title>
        <authorList>
            <person name="Goeker M."/>
        </authorList>
    </citation>
    <scope>NUCLEOTIDE SEQUENCE [LARGE SCALE GENOMIC DNA]</scope>
    <source>
        <strain evidence="1 2">DSM 17960</strain>
    </source>
</reference>
<keyword evidence="2" id="KW-1185">Reference proteome</keyword>
<dbReference type="EMBL" id="PQNY01000007">
    <property type="protein sequence ID" value="POS01845.1"/>
    <property type="molecule type" value="Genomic_DNA"/>
</dbReference>
<comment type="caution">
    <text evidence="1">The sequence shown here is derived from an EMBL/GenBank/DDBJ whole genome shotgun (WGS) entry which is preliminary data.</text>
</comment>